<name>A0A352J030_9GAMM</name>
<organism evidence="2 3">
    <name type="scientific">Marinobacter adhaerens</name>
    <dbReference type="NCBI Taxonomy" id="1033846"/>
    <lineage>
        <taxon>Bacteria</taxon>
        <taxon>Pseudomonadati</taxon>
        <taxon>Pseudomonadota</taxon>
        <taxon>Gammaproteobacteria</taxon>
        <taxon>Pseudomonadales</taxon>
        <taxon>Marinobacteraceae</taxon>
        <taxon>Marinobacter</taxon>
    </lineage>
</organism>
<keyword evidence="1" id="KW-1133">Transmembrane helix</keyword>
<comment type="caution">
    <text evidence="2">The sequence shown here is derived from an EMBL/GenBank/DDBJ whole genome shotgun (WGS) entry which is preliminary data.</text>
</comment>
<keyword evidence="1" id="KW-0812">Transmembrane</keyword>
<reference evidence="2 3" key="1">
    <citation type="journal article" date="2018" name="Nat. Biotechnol.">
        <title>A standardized bacterial taxonomy based on genome phylogeny substantially revises the tree of life.</title>
        <authorList>
            <person name="Parks D.H."/>
            <person name="Chuvochina M."/>
            <person name="Waite D.W."/>
            <person name="Rinke C."/>
            <person name="Skarshewski A."/>
            <person name="Chaumeil P.A."/>
            <person name="Hugenholtz P."/>
        </authorList>
    </citation>
    <scope>NUCLEOTIDE SEQUENCE [LARGE SCALE GENOMIC DNA]</scope>
    <source>
        <strain evidence="2">UBA9380</strain>
    </source>
</reference>
<evidence type="ECO:0000313" key="2">
    <source>
        <dbReference type="EMBL" id="HBC37063.1"/>
    </source>
</evidence>
<dbReference type="InterPro" id="IPR001036">
    <property type="entry name" value="Acrflvin-R"/>
</dbReference>
<dbReference type="SUPFAM" id="SSF82693">
    <property type="entry name" value="Multidrug efflux transporter AcrB pore domain, PN1, PN2, PC1 and PC2 subdomains"/>
    <property type="match status" value="2"/>
</dbReference>
<dbReference type="PRINTS" id="PR00702">
    <property type="entry name" value="ACRIFLAVINRP"/>
</dbReference>
<sequence>MVLSDVSIKRPVFATVLSLLIVVFGLAALMGLPVREYPDIDPPVVSISTDYTGAAAEVVDTQITQVIEGAISGIEGIRSIESSTEQGESRTSIEFTTARDVDIAANDVRDAVSRVANQLPDEADPPVVRKADSDARPMMWVTLRSDVWDSAELSDFADRVLADRLSVLDGVADVRIG</sequence>
<dbReference type="Pfam" id="PF00873">
    <property type="entry name" value="ACR_tran"/>
    <property type="match status" value="1"/>
</dbReference>
<protein>
    <submittedName>
        <fullName evidence="2">Multidrug transporter AcrB</fullName>
    </submittedName>
</protein>
<dbReference type="EMBL" id="DNNA01000343">
    <property type="protein sequence ID" value="HBC37063.1"/>
    <property type="molecule type" value="Genomic_DNA"/>
</dbReference>
<evidence type="ECO:0000256" key="1">
    <source>
        <dbReference type="SAM" id="Phobius"/>
    </source>
</evidence>
<keyword evidence="1" id="KW-0472">Membrane</keyword>
<dbReference type="Gene3D" id="1.20.1640.10">
    <property type="entry name" value="Multidrug efflux transporter AcrB transmembrane domain"/>
    <property type="match status" value="1"/>
</dbReference>
<dbReference type="PANTHER" id="PTHR32063:SF14">
    <property type="entry name" value="BLL4319 PROTEIN"/>
    <property type="match status" value="1"/>
</dbReference>
<dbReference type="AlphaFoldDB" id="A0A352J030"/>
<dbReference type="Gene3D" id="3.30.70.1430">
    <property type="entry name" value="Multidrug efflux transporter AcrB pore domain"/>
    <property type="match status" value="1"/>
</dbReference>
<gene>
    <name evidence="2" type="ORF">DC045_22715</name>
</gene>
<dbReference type="Gene3D" id="3.30.70.1320">
    <property type="entry name" value="Multidrug efflux transporter AcrB pore domain like"/>
    <property type="match status" value="1"/>
</dbReference>
<dbReference type="GO" id="GO:0042910">
    <property type="term" value="F:xenobiotic transmembrane transporter activity"/>
    <property type="evidence" value="ECO:0007669"/>
    <property type="project" value="TreeGrafter"/>
</dbReference>
<accession>A0A352J030</accession>
<evidence type="ECO:0000313" key="3">
    <source>
        <dbReference type="Proteomes" id="UP000263489"/>
    </source>
</evidence>
<dbReference type="GO" id="GO:0005886">
    <property type="term" value="C:plasma membrane"/>
    <property type="evidence" value="ECO:0007669"/>
    <property type="project" value="TreeGrafter"/>
</dbReference>
<dbReference type="PANTHER" id="PTHR32063">
    <property type="match status" value="1"/>
</dbReference>
<feature type="non-terminal residue" evidence="2">
    <location>
        <position position="177"/>
    </location>
</feature>
<dbReference type="Proteomes" id="UP000263489">
    <property type="component" value="Unassembled WGS sequence"/>
</dbReference>
<feature type="transmembrane region" description="Helical" evidence="1">
    <location>
        <begin position="12"/>
        <end position="32"/>
    </location>
</feature>
<proteinExistence type="predicted"/>